<dbReference type="PANTHER" id="PTHR11986">
    <property type="entry name" value="AMINOTRANSFERASE CLASS III"/>
    <property type="match status" value="1"/>
</dbReference>
<organism evidence="7 8">
    <name type="scientific">Rhizoclosmatium globosum</name>
    <dbReference type="NCBI Taxonomy" id="329046"/>
    <lineage>
        <taxon>Eukaryota</taxon>
        <taxon>Fungi</taxon>
        <taxon>Fungi incertae sedis</taxon>
        <taxon>Chytridiomycota</taxon>
        <taxon>Chytridiomycota incertae sedis</taxon>
        <taxon>Chytridiomycetes</taxon>
        <taxon>Chytridiales</taxon>
        <taxon>Chytriomycetaceae</taxon>
        <taxon>Rhizoclosmatium</taxon>
    </lineage>
</organism>
<dbReference type="AlphaFoldDB" id="A0A1Y2CW39"/>
<dbReference type="PROSITE" id="PS00600">
    <property type="entry name" value="AA_TRANSFER_CLASS_3"/>
    <property type="match status" value="1"/>
</dbReference>
<comment type="cofactor">
    <cofactor evidence="1">
        <name>pyridoxal 5'-phosphate</name>
        <dbReference type="ChEBI" id="CHEBI:597326"/>
    </cofactor>
</comment>
<reference evidence="7 8" key="1">
    <citation type="submission" date="2016-07" db="EMBL/GenBank/DDBJ databases">
        <title>Pervasive Adenine N6-methylation of Active Genes in Fungi.</title>
        <authorList>
            <consortium name="DOE Joint Genome Institute"/>
            <person name="Mondo S.J."/>
            <person name="Dannebaum R.O."/>
            <person name="Kuo R.C."/>
            <person name="Labutti K."/>
            <person name="Haridas S."/>
            <person name="Kuo A."/>
            <person name="Salamov A."/>
            <person name="Ahrendt S.R."/>
            <person name="Lipzen A."/>
            <person name="Sullivan W."/>
            <person name="Andreopoulos W.B."/>
            <person name="Clum A."/>
            <person name="Lindquist E."/>
            <person name="Daum C."/>
            <person name="Ramamoorthy G.K."/>
            <person name="Gryganskyi A."/>
            <person name="Culley D."/>
            <person name="Magnuson J.K."/>
            <person name="James T.Y."/>
            <person name="O'Malley M.A."/>
            <person name="Stajich J.E."/>
            <person name="Spatafora J.W."/>
            <person name="Visel A."/>
            <person name="Grigoriev I.V."/>
        </authorList>
    </citation>
    <scope>NUCLEOTIDE SEQUENCE [LARGE SCALE GENOMIC DNA]</scope>
    <source>
        <strain evidence="7 8">JEL800</strain>
    </source>
</reference>
<keyword evidence="8" id="KW-1185">Reference proteome</keyword>
<dbReference type="InterPro" id="IPR015421">
    <property type="entry name" value="PyrdxlP-dep_Trfase_major"/>
</dbReference>
<evidence type="ECO:0000256" key="1">
    <source>
        <dbReference type="ARBA" id="ARBA00001933"/>
    </source>
</evidence>
<keyword evidence="4 7" id="KW-0808">Transferase</keyword>
<dbReference type="SUPFAM" id="SSF53383">
    <property type="entry name" value="PLP-dependent transferases"/>
    <property type="match status" value="1"/>
</dbReference>
<evidence type="ECO:0000313" key="7">
    <source>
        <dbReference type="EMBL" id="ORY51243.1"/>
    </source>
</evidence>
<dbReference type="FunFam" id="3.40.640.10:FF:000004">
    <property type="entry name" value="Acetylornithine aminotransferase"/>
    <property type="match status" value="1"/>
</dbReference>
<dbReference type="GO" id="GO:0005759">
    <property type="term" value="C:mitochondrial matrix"/>
    <property type="evidence" value="ECO:0007669"/>
    <property type="project" value="TreeGrafter"/>
</dbReference>
<sequence length="388" mass="41677">MHRTLRLFSTTTAQGPPNVFTHGQGAVLVDAAHNKFLDFNSGIAVNALGHNHPDVVRTIEDQAAKLIHLSNLYANEYAETCAQKLVDGVTDKDAGREAWWGDAAKVFFCNSGTEANEAALKFARKQARIRNPENPATQFLSFTNAFHGRSMVSGSFAPLVPGFVTSPYNDVAALDQVDWSQICGVIVEPLQGEGGVFPATPQFLKAVREKCDSVGATLIYDEIQCGLGRTAKLFCHHHQPPAISPDLLTLAKPLANGLPIGAVLLRHTIAQNIKPGDHGTTFGGSPLATRVASVVLDKIADPAFLAHVSTVSKLLFSRLNKLCQEYPKILKEVRGKGLLVGLQLQGGAEASNAGLNTVRMAPPLIISVEEVEQACKVFEVVAKEMNSQ</sequence>
<dbReference type="STRING" id="329046.A0A1Y2CW39"/>
<dbReference type="GO" id="GO:0030170">
    <property type="term" value="F:pyridoxal phosphate binding"/>
    <property type="evidence" value="ECO:0007669"/>
    <property type="project" value="InterPro"/>
</dbReference>
<dbReference type="PANTHER" id="PTHR11986:SF79">
    <property type="entry name" value="ACETYLORNITHINE AMINOTRANSFERASE, MITOCHONDRIAL"/>
    <property type="match status" value="1"/>
</dbReference>
<evidence type="ECO:0000256" key="5">
    <source>
        <dbReference type="ARBA" id="ARBA00022898"/>
    </source>
</evidence>
<evidence type="ECO:0000313" key="8">
    <source>
        <dbReference type="Proteomes" id="UP000193642"/>
    </source>
</evidence>
<dbReference type="Pfam" id="PF00202">
    <property type="entry name" value="Aminotran_3"/>
    <property type="match status" value="1"/>
</dbReference>
<dbReference type="CDD" id="cd00610">
    <property type="entry name" value="OAT_like"/>
    <property type="match status" value="1"/>
</dbReference>
<gene>
    <name evidence="7" type="ORF">BCR33DRAFT_712349</name>
</gene>
<dbReference type="Proteomes" id="UP000193642">
    <property type="component" value="Unassembled WGS sequence"/>
</dbReference>
<keyword evidence="3 7" id="KW-0032">Aminotransferase</keyword>
<dbReference type="Gene3D" id="3.40.640.10">
    <property type="entry name" value="Type I PLP-dependent aspartate aminotransferase-like (Major domain)"/>
    <property type="match status" value="1"/>
</dbReference>
<accession>A0A1Y2CW39</accession>
<dbReference type="InterPro" id="IPR050103">
    <property type="entry name" value="Class-III_PLP-dep_AT"/>
</dbReference>
<comment type="similarity">
    <text evidence="2 6">Belongs to the class-III pyridoxal-phosphate-dependent aminotransferase family.</text>
</comment>
<evidence type="ECO:0000256" key="6">
    <source>
        <dbReference type="RuleBase" id="RU003560"/>
    </source>
</evidence>
<dbReference type="InterPro" id="IPR049704">
    <property type="entry name" value="Aminotrans_3_PPA_site"/>
</dbReference>
<dbReference type="InterPro" id="IPR005814">
    <property type="entry name" value="Aminotrans_3"/>
</dbReference>
<dbReference type="OrthoDB" id="5419315at2759"/>
<dbReference type="Gene3D" id="3.90.1150.10">
    <property type="entry name" value="Aspartate Aminotransferase, domain 1"/>
    <property type="match status" value="1"/>
</dbReference>
<evidence type="ECO:0000256" key="4">
    <source>
        <dbReference type="ARBA" id="ARBA00022679"/>
    </source>
</evidence>
<comment type="caution">
    <text evidence="7">The sequence shown here is derived from an EMBL/GenBank/DDBJ whole genome shotgun (WGS) entry which is preliminary data.</text>
</comment>
<dbReference type="PIRSF" id="PIRSF000521">
    <property type="entry name" value="Transaminase_4ab_Lys_Orn"/>
    <property type="match status" value="1"/>
</dbReference>
<proteinExistence type="inferred from homology"/>
<dbReference type="EMBL" id="MCGO01000005">
    <property type="protein sequence ID" value="ORY51243.1"/>
    <property type="molecule type" value="Genomic_DNA"/>
</dbReference>
<evidence type="ECO:0000256" key="2">
    <source>
        <dbReference type="ARBA" id="ARBA00008954"/>
    </source>
</evidence>
<dbReference type="InterPro" id="IPR015424">
    <property type="entry name" value="PyrdxlP-dep_Trfase"/>
</dbReference>
<dbReference type="GO" id="GO:0008483">
    <property type="term" value="F:transaminase activity"/>
    <property type="evidence" value="ECO:0007669"/>
    <property type="project" value="UniProtKB-KW"/>
</dbReference>
<protein>
    <submittedName>
        <fullName evidence="7">Aminotransferase class-III</fullName>
    </submittedName>
</protein>
<evidence type="ECO:0000256" key="3">
    <source>
        <dbReference type="ARBA" id="ARBA00022576"/>
    </source>
</evidence>
<name>A0A1Y2CW39_9FUNG</name>
<dbReference type="GO" id="GO:0042802">
    <property type="term" value="F:identical protein binding"/>
    <property type="evidence" value="ECO:0007669"/>
    <property type="project" value="TreeGrafter"/>
</dbReference>
<dbReference type="InterPro" id="IPR015422">
    <property type="entry name" value="PyrdxlP-dep_Trfase_small"/>
</dbReference>
<keyword evidence="5 6" id="KW-0663">Pyridoxal phosphate</keyword>